<keyword evidence="2" id="KW-1185">Reference proteome</keyword>
<gene>
    <name evidence="1" type="ORF">AOE01nite_02660</name>
</gene>
<evidence type="ECO:0000313" key="2">
    <source>
        <dbReference type="Proteomes" id="UP000321746"/>
    </source>
</evidence>
<proteinExistence type="predicted"/>
<dbReference type="AlphaFoldDB" id="A0A511XGG7"/>
<organism evidence="1 2">
    <name type="scientific">Acetobacter oeni</name>
    <dbReference type="NCBI Taxonomy" id="304077"/>
    <lineage>
        <taxon>Bacteria</taxon>
        <taxon>Pseudomonadati</taxon>
        <taxon>Pseudomonadota</taxon>
        <taxon>Alphaproteobacteria</taxon>
        <taxon>Acetobacterales</taxon>
        <taxon>Acetobacteraceae</taxon>
        <taxon>Acetobacter</taxon>
    </lineage>
</organism>
<dbReference type="Proteomes" id="UP000321746">
    <property type="component" value="Unassembled WGS sequence"/>
</dbReference>
<reference evidence="1 2" key="1">
    <citation type="submission" date="2019-07" db="EMBL/GenBank/DDBJ databases">
        <title>Whole genome shotgun sequence of Acetobacter oeni NBRC 105207.</title>
        <authorList>
            <person name="Hosoyama A."/>
            <person name="Uohara A."/>
            <person name="Ohji S."/>
            <person name="Ichikawa N."/>
        </authorList>
    </citation>
    <scope>NUCLEOTIDE SEQUENCE [LARGE SCALE GENOMIC DNA]</scope>
    <source>
        <strain evidence="1 2">NBRC 105207</strain>
    </source>
</reference>
<accession>A0A511XGG7</accession>
<evidence type="ECO:0000313" key="1">
    <source>
        <dbReference type="EMBL" id="GEN62042.1"/>
    </source>
</evidence>
<protein>
    <submittedName>
        <fullName evidence="1">Uncharacterized protein</fullName>
    </submittedName>
</protein>
<comment type="caution">
    <text evidence="1">The sequence shown here is derived from an EMBL/GenBank/DDBJ whole genome shotgun (WGS) entry which is preliminary data.</text>
</comment>
<dbReference type="EMBL" id="BJYG01000002">
    <property type="protein sequence ID" value="GEN62042.1"/>
    <property type="molecule type" value="Genomic_DNA"/>
</dbReference>
<sequence>MTSLIELRSDMVRFLAGQRGIIKCHIGVAALRLARAGVFWSASGASRFGSGLVRLACSHHNTEAAAP</sequence>
<name>A0A511XGG7_9PROT</name>